<dbReference type="InterPro" id="IPR046109">
    <property type="entry name" value="DUF6046"/>
</dbReference>
<dbReference type="EMBL" id="FQYN01000010">
    <property type="protein sequence ID" value="SHJ76098.1"/>
    <property type="molecule type" value="Genomic_DNA"/>
</dbReference>
<evidence type="ECO:0000313" key="2">
    <source>
        <dbReference type="EMBL" id="SHJ76098.1"/>
    </source>
</evidence>
<dbReference type="RefSeq" id="WP_073112294.1">
    <property type="nucleotide sequence ID" value="NZ_FQYN01000010.1"/>
</dbReference>
<dbReference type="Pfam" id="PF19512">
    <property type="entry name" value="DUF6046"/>
    <property type="match status" value="1"/>
</dbReference>
<protein>
    <recommendedName>
        <fullName evidence="1">DUF6046 domain-containing protein</fullName>
    </recommendedName>
</protein>
<evidence type="ECO:0000259" key="1">
    <source>
        <dbReference type="Pfam" id="PF19512"/>
    </source>
</evidence>
<reference evidence="2 3" key="1">
    <citation type="submission" date="2016-11" db="EMBL/GenBank/DDBJ databases">
        <authorList>
            <person name="Jaros S."/>
            <person name="Januszkiewicz K."/>
            <person name="Wedrychowicz H."/>
        </authorList>
    </citation>
    <scope>NUCLEOTIDE SEQUENCE [LARGE SCALE GENOMIC DNA]</scope>
    <source>
        <strain evidence="2 3">DSM 21074</strain>
    </source>
</reference>
<name>A0A1M6LY13_9BACT</name>
<keyword evidence="3" id="KW-1185">Reference proteome</keyword>
<evidence type="ECO:0000313" key="3">
    <source>
        <dbReference type="Proteomes" id="UP000184418"/>
    </source>
</evidence>
<dbReference type="AlphaFoldDB" id="A0A1M6LY13"/>
<accession>A0A1M6LY13</accession>
<dbReference type="Proteomes" id="UP000184418">
    <property type="component" value="Unassembled WGS sequence"/>
</dbReference>
<feature type="domain" description="DUF6046" evidence="1">
    <location>
        <begin position="115"/>
        <end position="234"/>
    </location>
</feature>
<dbReference type="STRING" id="1121955.SAMN02745146_0098"/>
<organism evidence="2 3">
    <name type="scientific">Hymenobacter daecheongensis DSM 21074</name>
    <dbReference type="NCBI Taxonomy" id="1121955"/>
    <lineage>
        <taxon>Bacteria</taxon>
        <taxon>Pseudomonadati</taxon>
        <taxon>Bacteroidota</taxon>
        <taxon>Cytophagia</taxon>
        <taxon>Cytophagales</taxon>
        <taxon>Hymenobacteraceae</taxon>
        <taxon>Hymenobacter</taxon>
    </lineage>
</organism>
<proteinExistence type="predicted"/>
<dbReference type="OrthoDB" id="879191at2"/>
<sequence>MAEITYRIDSLYRTAFPDLASKALTKLDGVRDLALSKAEAALGMGFQVPTEQQRTSPALDFAGIGSAVIIQGDETSYLGTPIFQPIRFLAGNYQLLGTGARQGQVVLADYDEWRLPATATAEFRRAKILTKSSPNAAFGSAKELWAFEDWDITIRGIILHEKPNVFPAGELREMLRWEQLVDSIAVGGQMFELLGIKRLVVESLNIGKVAGMPNVVPFQMQCCSDEPLEVSILTNQS</sequence>
<gene>
    <name evidence="2" type="ORF">SAMN02745146_0098</name>
</gene>